<keyword evidence="1" id="KW-0732">Signal</keyword>
<evidence type="ECO:0000313" key="2">
    <source>
        <dbReference type="EMBL" id="TWW02454.1"/>
    </source>
</evidence>
<dbReference type="NCBIfam" id="NF047558">
    <property type="entry name" value="TPR_END_plus"/>
    <property type="match status" value="1"/>
</dbReference>
<keyword evidence="3" id="KW-1185">Reference proteome</keyword>
<comment type="caution">
    <text evidence="2">The sequence shown here is derived from an EMBL/GenBank/DDBJ whole genome shotgun (WGS) entry which is preliminary data.</text>
</comment>
<dbReference type="OrthoDB" id="642461at2"/>
<organism evidence="2 3">
    <name type="scientific">Chitinophaga pinensis</name>
    <dbReference type="NCBI Taxonomy" id="79329"/>
    <lineage>
        <taxon>Bacteria</taxon>
        <taxon>Pseudomonadati</taxon>
        <taxon>Bacteroidota</taxon>
        <taxon>Chitinophagia</taxon>
        <taxon>Chitinophagales</taxon>
        <taxon>Chitinophagaceae</taxon>
        <taxon>Chitinophaga</taxon>
    </lineage>
</organism>
<dbReference type="AlphaFoldDB" id="A0A5C6M0C9"/>
<dbReference type="InterPro" id="IPR019734">
    <property type="entry name" value="TPR_rpt"/>
</dbReference>
<dbReference type="PROSITE" id="PS51257">
    <property type="entry name" value="PROKAR_LIPOPROTEIN"/>
    <property type="match status" value="1"/>
</dbReference>
<evidence type="ECO:0000313" key="3">
    <source>
        <dbReference type="Proteomes" id="UP000318815"/>
    </source>
</evidence>
<evidence type="ECO:0000256" key="1">
    <source>
        <dbReference type="SAM" id="SignalP"/>
    </source>
</evidence>
<dbReference type="RefSeq" id="WP_146303092.1">
    <property type="nucleotide sequence ID" value="NZ_VOHS01000001.1"/>
</dbReference>
<accession>A0A5C6M0C9</accession>
<feature type="chain" id="PRO_5022943077" evidence="1">
    <location>
        <begin position="18"/>
        <end position="379"/>
    </location>
</feature>
<dbReference type="Gene3D" id="1.25.40.10">
    <property type="entry name" value="Tetratricopeptide repeat domain"/>
    <property type="match status" value="1"/>
</dbReference>
<sequence length="379" mass="42915">MRYVLLLAVGISLFACTSPTNKTKTNTEEQPGKSAGLSEAELFEKDVILKAAQASKGKNKVSDKYFLDGIDMYRNKKDAAKAIALFKQAILEQPQARAYFELGNALADQHQLADAASAYQLAEALDYKPTSKVLYNLACVYSRAEDRESAEYYLVSAIEFGYSNIKNIYADKDLEFLRSQYGFNTTVTTAISGATDPSKLQWNLFWHEFKQVSYPLVLDERYGDKLGEDYISYEYERFVAEMRDNAKFSREVGFEFYHVGLAKNSDSIKTLIYAVRNVIMGGTPPPEYYIVSYDDHGKLIDKLLIGGHKKLAEPFRVAKLSQNGDIEVGLFTQVYKKNPEEEGYEDNELVESKFLNKEFYTISGDGHFVKKDGLLGMRF</sequence>
<dbReference type="SUPFAM" id="SSF48452">
    <property type="entry name" value="TPR-like"/>
    <property type="match status" value="1"/>
</dbReference>
<protein>
    <submittedName>
        <fullName evidence="2">Tetratricopeptide repeat protein</fullName>
    </submittedName>
</protein>
<reference evidence="2 3" key="1">
    <citation type="submission" date="2019-08" db="EMBL/GenBank/DDBJ databases">
        <title>Whole genome sequencing of chitin degrading bacteria Chitinophaga pinensis YS16.</title>
        <authorList>
            <person name="Singh R.P."/>
            <person name="Manchanda G."/>
            <person name="Maurya I.K."/>
            <person name="Joshi N.K."/>
            <person name="Srivastava A.K."/>
        </authorList>
    </citation>
    <scope>NUCLEOTIDE SEQUENCE [LARGE SCALE GENOMIC DNA]</scope>
    <source>
        <strain evidence="2 3">YS-16</strain>
    </source>
</reference>
<feature type="signal peptide" evidence="1">
    <location>
        <begin position="1"/>
        <end position="17"/>
    </location>
</feature>
<gene>
    <name evidence="2" type="ORF">FEF09_01210</name>
</gene>
<proteinExistence type="predicted"/>
<dbReference type="InterPro" id="IPR011990">
    <property type="entry name" value="TPR-like_helical_dom_sf"/>
</dbReference>
<dbReference type="SMART" id="SM00028">
    <property type="entry name" value="TPR"/>
    <property type="match status" value="2"/>
</dbReference>
<dbReference type="Proteomes" id="UP000318815">
    <property type="component" value="Unassembled WGS sequence"/>
</dbReference>
<dbReference type="EMBL" id="VOHS01000001">
    <property type="protein sequence ID" value="TWW02454.1"/>
    <property type="molecule type" value="Genomic_DNA"/>
</dbReference>
<name>A0A5C6M0C9_9BACT</name>